<sequence>MTAEVALALPAVVLVLAVVLVTVAAGAAQLRCADGARAGARAAAIGESPAAVRAAAQRVAGDEAHVLVQPDGRWVTVVVSTAAPGGWFTGGRLTVRGSATAWVEP</sequence>
<accession>A0A021VPL7</accession>
<dbReference type="InterPro" id="IPR049790">
    <property type="entry name" value="Rv3655c/TadE"/>
</dbReference>
<evidence type="ECO:0000313" key="2">
    <source>
        <dbReference type="Proteomes" id="UP000019753"/>
    </source>
</evidence>
<dbReference type="NCBIfam" id="NF041390">
    <property type="entry name" value="TadE_Rv3655c"/>
    <property type="match status" value="1"/>
</dbReference>
<dbReference type="AlphaFoldDB" id="A0A021VPL7"/>
<reference evidence="1 2" key="1">
    <citation type="submission" date="2014-01" db="EMBL/GenBank/DDBJ databases">
        <title>Actinotalea ferrariae CF5-4.</title>
        <authorList>
            <person name="Chen F."/>
            <person name="Li Y."/>
            <person name="Wang G."/>
        </authorList>
    </citation>
    <scope>NUCLEOTIDE SEQUENCE [LARGE SCALE GENOMIC DNA]</scope>
    <source>
        <strain evidence="1 2">CF5-4</strain>
    </source>
</reference>
<organism evidence="1 2">
    <name type="scientific">Actinotalea ferrariae CF5-4</name>
    <dbReference type="NCBI Taxonomy" id="948458"/>
    <lineage>
        <taxon>Bacteria</taxon>
        <taxon>Bacillati</taxon>
        <taxon>Actinomycetota</taxon>
        <taxon>Actinomycetes</taxon>
        <taxon>Micrococcales</taxon>
        <taxon>Cellulomonadaceae</taxon>
        <taxon>Actinotalea</taxon>
    </lineage>
</organism>
<dbReference type="Proteomes" id="UP000019753">
    <property type="component" value="Unassembled WGS sequence"/>
</dbReference>
<dbReference type="RefSeq" id="WP_034226661.1">
    <property type="nucleotide sequence ID" value="NZ_AXCW01000132.1"/>
</dbReference>
<keyword evidence="2" id="KW-1185">Reference proteome</keyword>
<proteinExistence type="predicted"/>
<dbReference type="EMBL" id="AXCW01000132">
    <property type="protein sequence ID" value="EYR63063.1"/>
    <property type="molecule type" value="Genomic_DNA"/>
</dbReference>
<evidence type="ECO:0000313" key="1">
    <source>
        <dbReference type="EMBL" id="EYR63063.1"/>
    </source>
</evidence>
<gene>
    <name evidence="1" type="ORF">N866_03435</name>
</gene>
<protein>
    <submittedName>
        <fullName evidence="1">TadE family protein</fullName>
    </submittedName>
</protein>
<name>A0A021VPL7_9CELL</name>
<comment type="caution">
    <text evidence="1">The sequence shown here is derived from an EMBL/GenBank/DDBJ whole genome shotgun (WGS) entry which is preliminary data.</text>
</comment>